<reference evidence="2" key="2">
    <citation type="submission" date="2020-11" db="EMBL/GenBank/DDBJ databases">
        <authorList>
            <person name="McCartney M.A."/>
            <person name="Auch B."/>
            <person name="Kono T."/>
            <person name="Mallez S."/>
            <person name="Becker A."/>
            <person name="Gohl D.M."/>
            <person name="Silverstein K.A.T."/>
            <person name="Koren S."/>
            <person name="Bechman K.B."/>
            <person name="Herman A."/>
            <person name="Abrahante J.E."/>
            <person name="Garbe J."/>
        </authorList>
    </citation>
    <scope>NUCLEOTIDE SEQUENCE</scope>
    <source>
        <strain evidence="2">Duluth1</strain>
        <tissue evidence="2">Whole animal</tissue>
    </source>
</reference>
<evidence type="ECO:0000256" key="1">
    <source>
        <dbReference type="SAM" id="MobiDB-lite"/>
    </source>
</evidence>
<name>A0A9D4KTX0_DREPO</name>
<dbReference type="AlphaFoldDB" id="A0A9D4KTX0"/>
<protein>
    <submittedName>
        <fullName evidence="2">Uncharacterized protein</fullName>
    </submittedName>
</protein>
<accession>A0A9D4KTX0</accession>
<comment type="caution">
    <text evidence="2">The sequence shown here is derived from an EMBL/GenBank/DDBJ whole genome shotgun (WGS) entry which is preliminary data.</text>
</comment>
<organism evidence="2 3">
    <name type="scientific">Dreissena polymorpha</name>
    <name type="common">Zebra mussel</name>
    <name type="synonym">Mytilus polymorpha</name>
    <dbReference type="NCBI Taxonomy" id="45954"/>
    <lineage>
        <taxon>Eukaryota</taxon>
        <taxon>Metazoa</taxon>
        <taxon>Spiralia</taxon>
        <taxon>Lophotrochozoa</taxon>
        <taxon>Mollusca</taxon>
        <taxon>Bivalvia</taxon>
        <taxon>Autobranchia</taxon>
        <taxon>Heteroconchia</taxon>
        <taxon>Euheterodonta</taxon>
        <taxon>Imparidentia</taxon>
        <taxon>Neoheterodontei</taxon>
        <taxon>Myida</taxon>
        <taxon>Dreissenoidea</taxon>
        <taxon>Dreissenidae</taxon>
        <taxon>Dreissena</taxon>
    </lineage>
</organism>
<evidence type="ECO:0000313" key="2">
    <source>
        <dbReference type="EMBL" id="KAH3846037.1"/>
    </source>
</evidence>
<feature type="region of interest" description="Disordered" evidence="1">
    <location>
        <begin position="59"/>
        <end position="91"/>
    </location>
</feature>
<dbReference type="Proteomes" id="UP000828390">
    <property type="component" value="Unassembled WGS sequence"/>
</dbReference>
<gene>
    <name evidence="2" type="ORF">DPMN_088331</name>
</gene>
<keyword evidence="3" id="KW-1185">Reference proteome</keyword>
<evidence type="ECO:0000313" key="3">
    <source>
        <dbReference type="Proteomes" id="UP000828390"/>
    </source>
</evidence>
<dbReference type="EMBL" id="JAIWYP010000003">
    <property type="protein sequence ID" value="KAH3846037.1"/>
    <property type="molecule type" value="Genomic_DNA"/>
</dbReference>
<proteinExistence type="predicted"/>
<reference evidence="2" key="1">
    <citation type="journal article" date="2019" name="bioRxiv">
        <title>The Genome of the Zebra Mussel, Dreissena polymorpha: A Resource for Invasive Species Research.</title>
        <authorList>
            <person name="McCartney M.A."/>
            <person name="Auch B."/>
            <person name="Kono T."/>
            <person name="Mallez S."/>
            <person name="Zhang Y."/>
            <person name="Obille A."/>
            <person name="Becker A."/>
            <person name="Abrahante J.E."/>
            <person name="Garbe J."/>
            <person name="Badalamenti J.P."/>
            <person name="Herman A."/>
            <person name="Mangelson H."/>
            <person name="Liachko I."/>
            <person name="Sullivan S."/>
            <person name="Sone E.D."/>
            <person name="Koren S."/>
            <person name="Silverstein K.A.T."/>
            <person name="Beckman K.B."/>
            <person name="Gohl D.M."/>
        </authorList>
    </citation>
    <scope>NUCLEOTIDE SEQUENCE</scope>
    <source>
        <strain evidence="2">Duluth1</strain>
        <tissue evidence="2">Whole animal</tissue>
    </source>
</reference>
<sequence>MNILKTKSKLHDIKKYDNVYINTNQTNEMRQNSRNLKVLIKRLGVSGLKLRGNRLVLEDSEEDNNQARQPRAFEYSSSSEANPWQQQKIIE</sequence>
<feature type="compositionally biased region" description="Polar residues" evidence="1">
    <location>
        <begin position="75"/>
        <end position="91"/>
    </location>
</feature>